<evidence type="ECO:0000256" key="4">
    <source>
        <dbReference type="ARBA" id="ARBA00022475"/>
    </source>
</evidence>
<dbReference type="Pfam" id="PF03748">
    <property type="entry name" value="FliL"/>
    <property type="match status" value="1"/>
</dbReference>
<feature type="transmembrane region" description="Helical" evidence="10">
    <location>
        <begin position="6"/>
        <end position="31"/>
    </location>
</feature>
<keyword evidence="6 10" id="KW-0812">Transmembrane</keyword>
<name>H0UPQ5_9BACT</name>
<keyword evidence="5 10" id="KW-0145">Chemotaxis</keyword>
<dbReference type="GO" id="GO:0009425">
    <property type="term" value="C:bacterial-type flagellum basal body"/>
    <property type="evidence" value="ECO:0007669"/>
    <property type="project" value="InterPro"/>
</dbReference>
<comment type="similarity">
    <text evidence="3 10">Belongs to the FliL family.</text>
</comment>
<evidence type="ECO:0000256" key="3">
    <source>
        <dbReference type="ARBA" id="ARBA00008281"/>
    </source>
</evidence>
<keyword evidence="7 10" id="KW-0283">Flagellar rotation</keyword>
<comment type="function">
    <text evidence="1 10">Controls the rotational direction of flagella during chemotaxis.</text>
</comment>
<organism evidence="11 12">
    <name type="scientific">Thermanaerovibrio velox DSM 12556</name>
    <dbReference type="NCBI Taxonomy" id="926567"/>
    <lineage>
        <taxon>Bacteria</taxon>
        <taxon>Thermotogati</taxon>
        <taxon>Synergistota</taxon>
        <taxon>Synergistia</taxon>
        <taxon>Synergistales</taxon>
        <taxon>Synergistaceae</taxon>
        <taxon>Thermanaerovibrio</taxon>
    </lineage>
</organism>
<dbReference type="GO" id="GO:0071978">
    <property type="term" value="P:bacterial-type flagellum-dependent swarming motility"/>
    <property type="evidence" value="ECO:0007669"/>
    <property type="project" value="TreeGrafter"/>
</dbReference>
<dbReference type="GO" id="GO:0006935">
    <property type="term" value="P:chemotaxis"/>
    <property type="evidence" value="ECO:0007669"/>
    <property type="project" value="UniProtKB-KW"/>
</dbReference>
<keyword evidence="11" id="KW-0282">Flagellum</keyword>
<dbReference type="OrthoDB" id="5133at2"/>
<evidence type="ECO:0000256" key="9">
    <source>
        <dbReference type="ARBA" id="ARBA00023136"/>
    </source>
</evidence>
<protein>
    <recommendedName>
        <fullName evidence="10">Flagellar protein FliL</fullName>
    </recommendedName>
</protein>
<dbReference type="AlphaFoldDB" id="H0UPQ5"/>
<accession>H0UPQ5</accession>
<dbReference type="HOGENOM" id="CLU_099018_0_0_0"/>
<evidence type="ECO:0000256" key="10">
    <source>
        <dbReference type="RuleBase" id="RU364125"/>
    </source>
</evidence>
<dbReference type="GO" id="GO:0005886">
    <property type="term" value="C:plasma membrane"/>
    <property type="evidence" value="ECO:0007669"/>
    <property type="project" value="UniProtKB-SubCell"/>
</dbReference>
<dbReference type="PANTHER" id="PTHR35091">
    <property type="entry name" value="FLAGELLAR PROTEIN FLIL"/>
    <property type="match status" value="1"/>
</dbReference>
<keyword evidence="9 10" id="KW-0472">Membrane</keyword>
<evidence type="ECO:0000256" key="6">
    <source>
        <dbReference type="ARBA" id="ARBA00022692"/>
    </source>
</evidence>
<dbReference type="EMBL" id="CM001377">
    <property type="protein sequence ID" value="EHM09602.1"/>
    <property type="molecule type" value="Genomic_DNA"/>
</dbReference>
<dbReference type="eggNOG" id="COG1580">
    <property type="taxonomic scope" value="Bacteria"/>
</dbReference>
<dbReference type="InterPro" id="IPR005503">
    <property type="entry name" value="FliL"/>
</dbReference>
<evidence type="ECO:0000256" key="1">
    <source>
        <dbReference type="ARBA" id="ARBA00002254"/>
    </source>
</evidence>
<keyword evidence="8 10" id="KW-1133">Transmembrane helix</keyword>
<keyword evidence="11" id="KW-0966">Cell projection</keyword>
<keyword evidence="12" id="KW-1185">Reference proteome</keyword>
<proteinExistence type="inferred from homology"/>
<sequence length="149" mass="16250">MAKKAVIFVVVGVVVLLLGIGGGVMVGLKFFGSDKPKEKLLPPGPTVSVGNFTINLADPEPHLIQLGVTLEMEDPDSAALLSDSGWISRVKNEIILTVKDRRYDELKSSEGAQILAQDLRGRLNSLLPRTKKGDKVPVRQVLFDQFMLQ</sequence>
<evidence type="ECO:0000313" key="11">
    <source>
        <dbReference type="EMBL" id="EHM09602.1"/>
    </source>
</evidence>
<dbReference type="Proteomes" id="UP000005730">
    <property type="component" value="Chromosome"/>
</dbReference>
<dbReference type="STRING" id="926567.TheveDRAFT_0438"/>
<evidence type="ECO:0000256" key="8">
    <source>
        <dbReference type="ARBA" id="ARBA00022989"/>
    </source>
</evidence>
<gene>
    <name evidence="11" type="ORF">TheveDRAFT_0438</name>
</gene>
<keyword evidence="11" id="KW-0969">Cilium</keyword>
<evidence type="ECO:0000313" key="12">
    <source>
        <dbReference type="Proteomes" id="UP000005730"/>
    </source>
</evidence>
<evidence type="ECO:0000256" key="7">
    <source>
        <dbReference type="ARBA" id="ARBA00022779"/>
    </source>
</evidence>
<evidence type="ECO:0000256" key="2">
    <source>
        <dbReference type="ARBA" id="ARBA00004162"/>
    </source>
</evidence>
<comment type="subcellular location">
    <subcellularLocation>
        <location evidence="2">Cell membrane</location>
        <topology evidence="2">Single-pass membrane protein</topology>
    </subcellularLocation>
</comment>
<keyword evidence="4 10" id="KW-1003">Cell membrane</keyword>
<evidence type="ECO:0000256" key="5">
    <source>
        <dbReference type="ARBA" id="ARBA00022500"/>
    </source>
</evidence>
<reference evidence="11 12" key="1">
    <citation type="submission" date="2011-10" db="EMBL/GenBank/DDBJ databases">
        <title>The Noncontiguous Finished genome of Thermanaerovibrio velox DSM 12556.</title>
        <authorList>
            <consortium name="US DOE Joint Genome Institute (JGI-PGF)"/>
            <person name="Lucas S."/>
            <person name="Copeland A."/>
            <person name="Lapidus A."/>
            <person name="Glavina del Rio T."/>
            <person name="Dalin E."/>
            <person name="Tice H."/>
            <person name="Bruce D."/>
            <person name="Goodwin L."/>
            <person name="Pitluck S."/>
            <person name="Peters L."/>
            <person name="Mikhailova N."/>
            <person name="Teshima H."/>
            <person name="Kyrpides N."/>
            <person name="Mavromatis K."/>
            <person name="Ivanova N."/>
            <person name="Markowitz V."/>
            <person name="Cheng J.-F."/>
            <person name="Hugenholtz P."/>
            <person name="Woyke T."/>
            <person name="Wu D."/>
            <person name="Spring S."/>
            <person name="Brambilla E.-M."/>
            <person name="Klenk H.-P."/>
            <person name="Eisen J.A."/>
        </authorList>
    </citation>
    <scope>NUCLEOTIDE SEQUENCE [LARGE SCALE GENOMIC DNA]</scope>
    <source>
        <strain evidence="11 12">DSM 12556</strain>
    </source>
</reference>
<dbReference type="PANTHER" id="PTHR35091:SF2">
    <property type="entry name" value="FLAGELLAR PROTEIN FLIL"/>
    <property type="match status" value="1"/>
</dbReference>
<dbReference type="RefSeq" id="WP_006583096.1">
    <property type="nucleotide sequence ID" value="NZ_CM001377.1"/>
</dbReference>